<name>A0AAN8PZI3_PATCE</name>
<comment type="caution">
    <text evidence="3">The sequence shown here is derived from an EMBL/GenBank/DDBJ whole genome shotgun (WGS) entry which is preliminary data.</text>
</comment>
<dbReference type="Proteomes" id="UP001347796">
    <property type="component" value="Unassembled WGS sequence"/>
</dbReference>
<feature type="compositionally biased region" description="Basic and acidic residues" evidence="1">
    <location>
        <begin position="158"/>
        <end position="185"/>
    </location>
</feature>
<reference evidence="3 4" key="1">
    <citation type="submission" date="2024-01" db="EMBL/GenBank/DDBJ databases">
        <title>The genome of the rayed Mediterranean limpet Patella caerulea (Linnaeus, 1758).</title>
        <authorList>
            <person name="Anh-Thu Weber A."/>
            <person name="Halstead-Nussloch G."/>
        </authorList>
    </citation>
    <scope>NUCLEOTIDE SEQUENCE [LARGE SCALE GENOMIC DNA]</scope>
    <source>
        <strain evidence="3">AATW-2023a</strain>
        <tissue evidence="3">Whole specimen</tissue>
    </source>
</reference>
<gene>
    <name evidence="3" type="ORF">SNE40_006120</name>
</gene>
<accession>A0AAN8PZI3</accession>
<dbReference type="AlphaFoldDB" id="A0AAN8PZI3"/>
<feature type="domain" description="Myb/SANT-like DNA-binding" evidence="2">
    <location>
        <begin position="10"/>
        <end position="97"/>
    </location>
</feature>
<proteinExistence type="predicted"/>
<protein>
    <recommendedName>
        <fullName evidence="2">Myb/SANT-like DNA-binding domain-containing protein</fullName>
    </recommendedName>
</protein>
<dbReference type="EMBL" id="JAZGQO010000005">
    <property type="protein sequence ID" value="KAK6186854.1"/>
    <property type="molecule type" value="Genomic_DNA"/>
</dbReference>
<dbReference type="Pfam" id="PF13837">
    <property type="entry name" value="Myb_DNA-bind_4"/>
    <property type="match status" value="1"/>
</dbReference>
<evidence type="ECO:0000256" key="1">
    <source>
        <dbReference type="SAM" id="MobiDB-lite"/>
    </source>
</evidence>
<sequence length="197" mass="23040">MSTESCRSLFNRQQTLMLLDLYSDRKHRFESASYKKKLLWEEIAKEINERLDTTFNSQQVEGRWKNIVAAYKRHKKDQNTSGRDKKDFEYETQMNELLGKRHDVVPVCVIANLPGRPDEDQSVTLDEPATPPSTPSPSSSKGRKRKRHASGASSVLDFLKEYTEVQKKNKEEKRKEVKEMHEEKMSLFKQMIDAMKK</sequence>
<keyword evidence="4" id="KW-1185">Reference proteome</keyword>
<evidence type="ECO:0000313" key="3">
    <source>
        <dbReference type="EMBL" id="KAK6186854.1"/>
    </source>
</evidence>
<evidence type="ECO:0000313" key="4">
    <source>
        <dbReference type="Proteomes" id="UP001347796"/>
    </source>
</evidence>
<evidence type="ECO:0000259" key="2">
    <source>
        <dbReference type="Pfam" id="PF13837"/>
    </source>
</evidence>
<dbReference type="Gene3D" id="1.10.10.60">
    <property type="entry name" value="Homeodomain-like"/>
    <property type="match status" value="1"/>
</dbReference>
<feature type="region of interest" description="Disordered" evidence="1">
    <location>
        <begin position="112"/>
        <end position="185"/>
    </location>
</feature>
<organism evidence="3 4">
    <name type="scientific">Patella caerulea</name>
    <name type="common">Rayed Mediterranean limpet</name>
    <dbReference type="NCBI Taxonomy" id="87958"/>
    <lineage>
        <taxon>Eukaryota</taxon>
        <taxon>Metazoa</taxon>
        <taxon>Spiralia</taxon>
        <taxon>Lophotrochozoa</taxon>
        <taxon>Mollusca</taxon>
        <taxon>Gastropoda</taxon>
        <taxon>Patellogastropoda</taxon>
        <taxon>Patelloidea</taxon>
        <taxon>Patellidae</taxon>
        <taxon>Patella</taxon>
    </lineage>
</organism>
<dbReference type="InterPro" id="IPR044822">
    <property type="entry name" value="Myb_DNA-bind_4"/>
</dbReference>